<accession>M7CSA7</accession>
<comment type="caution">
    <text evidence="2">The sequence shown here is derived from an EMBL/GenBank/DDBJ whole genome shotgun (WGS) entry which is preliminary data.</text>
</comment>
<dbReference type="OrthoDB" id="6188167at2"/>
<keyword evidence="3" id="KW-1185">Reference proteome</keyword>
<sequence>MAQDNKVVPFSGGNPSSGSGLPAALVRLRDASGHSMKSMLADFFDGADDSLFELADRAASNVDQNAYFDAMRELRMHRKAMMLSMLQYVSRAFNDIGRFRSRSSGRSLDDIDSEGLSLLDHADMEQKVAIDNMVNKFRNRHLDAILMLKARVSHLVPNVDLSDSQMPLSPEVICGAIAEACSDLDIDIRAKLVVLKLFDRLLADQLGPFYQNANKALAAEGVLPELKRPPTPNTKARRPGHTDESGTGGDNRQDQGSTSGGATFSELTALLRQGGASSEGGGAGAGTHFLDTHRLVDRLSSIQSQPGNWQPGEVVSLTTQLQPVLRNESGQTLQVEQVDSDVINLVSMLFDFILEDRQLHPVMKALIGRLQIPVLKVALSDRNFFNRGGHPVRKLLNELALSAIGWSEKREGQRDPLKEKIEAVVTRVLNDFTDDVALFEELLEDFSRFTDLDRRRRELIEQRLRDAEEGRARQEKASEAADAVIQPLLENHDVPESVVSLLKDAWNRYLQWLYLREGEEADRWNTGVALTERLVWSVDPDPVGPSTRSELLRAIPSIVDDLRAALQEISWDPFATDSAIRDLELAHVDVFQRLVTAAPREEPVEPPASKQEVEAPVTDVPDSIETEARTSVEPEPTPVEVPESEAADRTAPPVEEAATGSEGAVVGIAPEWLERADGLRVGSWIELTRDGNKVRCKLAAFIKATGKYIFVNRSGAKVAEYLREELATAMEAGEIGMLDDGLIFDRALESIIDNLRSSRKD</sequence>
<reference evidence="2 3" key="1">
    <citation type="journal article" date="2013" name="Genome Announc.">
        <title>Genome Sequence of Hydrothermal Arsenic-Respiring Bacterium Marinobacter santoriniensis NKSG1T.</title>
        <authorList>
            <person name="Handley K.M."/>
            <person name="Upton M."/>
            <person name="Beatson S.A."/>
            <person name="Hery M."/>
            <person name="Lloyd J.R."/>
        </authorList>
    </citation>
    <scope>NUCLEOTIDE SEQUENCE [LARGE SCALE GENOMIC DNA]</scope>
    <source>
        <strain evidence="2 3">NKSG1</strain>
    </source>
</reference>
<dbReference type="RefSeq" id="WP_008937986.1">
    <property type="nucleotide sequence ID" value="NZ_APAT01000013.1"/>
</dbReference>
<name>M7CSA7_9GAMM</name>
<evidence type="ECO:0000313" key="3">
    <source>
        <dbReference type="Proteomes" id="UP000011960"/>
    </source>
</evidence>
<protein>
    <recommendedName>
        <fullName evidence="4">Thymidine phosphorylase</fullName>
    </recommendedName>
</protein>
<feature type="region of interest" description="Disordered" evidence="1">
    <location>
        <begin position="599"/>
        <end position="662"/>
    </location>
</feature>
<dbReference type="PATRIC" id="fig|1288826.3.peg.801"/>
<dbReference type="Proteomes" id="UP000011960">
    <property type="component" value="Unassembled WGS sequence"/>
</dbReference>
<dbReference type="STRING" id="1288826.MSNKSG1_04156"/>
<evidence type="ECO:0008006" key="4">
    <source>
        <dbReference type="Google" id="ProtNLM"/>
    </source>
</evidence>
<dbReference type="Pfam" id="PF07793">
    <property type="entry name" value="DUF1631"/>
    <property type="match status" value="1"/>
</dbReference>
<proteinExistence type="predicted"/>
<evidence type="ECO:0000256" key="1">
    <source>
        <dbReference type="SAM" id="MobiDB-lite"/>
    </source>
</evidence>
<organism evidence="2 3">
    <name type="scientific">Marinobacter santoriniensis NKSG1</name>
    <dbReference type="NCBI Taxonomy" id="1288826"/>
    <lineage>
        <taxon>Bacteria</taxon>
        <taxon>Pseudomonadati</taxon>
        <taxon>Pseudomonadota</taxon>
        <taxon>Gammaproteobacteria</taxon>
        <taxon>Pseudomonadales</taxon>
        <taxon>Marinobacteraceae</taxon>
        <taxon>Marinobacter</taxon>
    </lineage>
</organism>
<dbReference type="InterPro" id="IPR012434">
    <property type="entry name" value="DUF1631"/>
</dbReference>
<feature type="region of interest" description="Disordered" evidence="1">
    <location>
        <begin position="221"/>
        <end position="262"/>
    </location>
</feature>
<gene>
    <name evidence="2" type="ORF">MSNKSG1_04156</name>
</gene>
<evidence type="ECO:0000313" key="2">
    <source>
        <dbReference type="EMBL" id="EMP56496.1"/>
    </source>
</evidence>
<dbReference type="EMBL" id="APAT01000013">
    <property type="protein sequence ID" value="EMP56496.1"/>
    <property type="molecule type" value="Genomic_DNA"/>
</dbReference>
<dbReference type="eggNOG" id="COG3170">
    <property type="taxonomic scope" value="Bacteria"/>
</dbReference>
<dbReference type="AlphaFoldDB" id="M7CSA7"/>